<evidence type="ECO:0000313" key="1">
    <source>
        <dbReference type="EMBL" id="ELK33137.1"/>
    </source>
</evidence>
<name>L5M487_MYODS</name>
<keyword evidence="2" id="KW-1185">Reference proteome</keyword>
<evidence type="ECO:0000313" key="2">
    <source>
        <dbReference type="Proteomes" id="UP000010556"/>
    </source>
</evidence>
<dbReference type="EMBL" id="KB104564">
    <property type="protein sequence ID" value="ELK33137.1"/>
    <property type="molecule type" value="Genomic_DNA"/>
</dbReference>
<reference evidence="2" key="1">
    <citation type="journal article" date="2013" name="Science">
        <title>Comparative analysis of bat genomes provides insight into the evolution of flight and immunity.</title>
        <authorList>
            <person name="Zhang G."/>
            <person name="Cowled C."/>
            <person name="Shi Z."/>
            <person name="Huang Z."/>
            <person name="Bishop-Lilly K.A."/>
            <person name="Fang X."/>
            <person name="Wynne J.W."/>
            <person name="Xiong Z."/>
            <person name="Baker M.L."/>
            <person name="Zhao W."/>
            <person name="Tachedjian M."/>
            <person name="Zhu Y."/>
            <person name="Zhou P."/>
            <person name="Jiang X."/>
            <person name="Ng J."/>
            <person name="Yang L."/>
            <person name="Wu L."/>
            <person name="Xiao J."/>
            <person name="Feng Y."/>
            <person name="Chen Y."/>
            <person name="Sun X."/>
            <person name="Zhang Y."/>
            <person name="Marsh G.A."/>
            <person name="Crameri G."/>
            <person name="Broder C.C."/>
            <person name="Frey K.G."/>
            <person name="Wang L.F."/>
            <person name="Wang J."/>
        </authorList>
    </citation>
    <scope>NUCLEOTIDE SEQUENCE [LARGE SCALE GENOMIC DNA]</scope>
</reference>
<dbReference type="Proteomes" id="UP000010556">
    <property type="component" value="Unassembled WGS sequence"/>
</dbReference>
<sequence>MEPVQYPLVHLLDLPAAPIQRLVLPVIEFPLVLRPASSCLLLFFSLPEAGAAQTPRHKLHFGLKLALQDVTTKQLEAAPAPSREVLRTPQSPRLPWTPLSAPAPFPPGSQHRTSNLANLYVKVAHKITHPI</sequence>
<protein>
    <submittedName>
        <fullName evidence="1">Uncharacterized protein</fullName>
    </submittedName>
</protein>
<organism evidence="1 2">
    <name type="scientific">Myotis davidii</name>
    <name type="common">David's myotis</name>
    <dbReference type="NCBI Taxonomy" id="225400"/>
    <lineage>
        <taxon>Eukaryota</taxon>
        <taxon>Metazoa</taxon>
        <taxon>Chordata</taxon>
        <taxon>Craniata</taxon>
        <taxon>Vertebrata</taxon>
        <taxon>Euteleostomi</taxon>
        <taxon>Mammalia</taxon>
        <taxon>Eutheria</taxon>
        <taxon>Laurasiatheria</taxon>
        <taxon>Chiroptera</taxon>
        <taxon>Yangochiroptera</taxon>
        <taxon>Vespertilionidae</taxon>
        <taxon>Myotis</taxon>
    </lineage>
</organism>
<gene>
    <name evidence="1" type="ORF">MDA_GLEAN10011328</name>
</gene>
<proteinExistence type="predicted"/>
<accession>L5M487</accession>
<dbReference type="AlphaFoldDB" id="L5M487"/>